<dbReference type="EMBL" id="CAADRA010005479">
    <property type="protein sequence ID" value="VFT90348.1"/>
    <property type="molecule type" value="Genomic_DNA"/>
</dbReference>
<dbReference type="EMBL" id="VJMH01005458">
    <property type="protein sequence ID" value="KAF0695688.1"/>
    <property type="molecule type" value="Genomic_DNA"/>
</dbReference>
<dbReference type="AlphaFoldDB" id="A0A485L0D6"/>
<keyword evidence="4" id="KW-1185">Reference proteome</keyword>
<feature type="compositionally biased region" description="Basic residues" evidence="1">
    <location>
        <begin position="662"/>
        <end position="678"/>
    </location>
</feature>
<sequence length="678" mass="75913">MAAPLTSHPSLRRAITLMLDHLLGGHHNHVPLPVTPATIPTSLDDIHLIETTKPATPSSTTTAHGTLTHSESNTDVLHDILAKCSDLVDLPLASRSMPAILFETTVDHLIEMQFRVAAMASCAVYLDTRQSLIQDFIQKLDCDASAIDVAAAETTCHALSTVYKNEVLLLKRVLGRYEAVSRENLKRRLHERDAGVAETERDEMERHLAEATDRVHRDFPDKPITTDVVRVLQHELSYLIGHCRAVQAFYTAKLTKREELELDRRRRLVVLKNPHSELAHYEPTLRAELDDVQRQYSELHVRLEAALAKEASHQEDQLLHAMCCVRSDATFLTTPTLHSSHVHKELWAKFHRVERKVIAEVRLPRTLQHWVALAQLHAALPESTDGGDAIAAAVAKEAARLTAQHNERLREIQDAHRVEIETIAHARRQRNVEAVVRRWKATLEHATPMLELDDDDGVGPISSEDEVRHDHRAELFAVVQMTRMVARRRAKAARQKAVLQMEHLETLQATHDKNIATLRAELDVVQSLEHAKLMERVKKRRAIRTIKKDESKKDEEDEATEKEAVVEERQAELDKEITAAALTAQAAAIEALAAEAVTASLTTASDSGGNGGDLGMDNFGTLVKRLADTDVARVKCTMSQVHALEKVVLKVRERVKESTKPNKAKAKGSLPPKKRVFH</sequence>
<reference evidence="2" key="2">
    <citation type="submission" date="2019-06" db="EMBL/GenBank/DDBJ databases">
        <title>Genomics analysis of Aphanomyces spp. identifies a new class of oomycete effector associated with host adaptation.</title>
        <authorList>
            <person name="Gaulin E."/>
        </authorList>
    </citation>
    <scope>NUCLEOTIDE SEQUENCE</scope>
    <source>
        <strain evidence="2">CBS 578.67</strain>
    </source>
</reference>
<reference evidence="3 4" key="1">
    <citation type="submission" date="2019-03" db="EMBL/GenBank/DDBJ databases">
        <authorList>
            <person name="Gaulin E."/>
            <person name="Dumas B."/>
        </authorList>
    </citation>
    <scope>NUCLEOTIDE SEQUENCE [LARGE SCALE GENOMIC DNA]</scope>
    <source>
        <strain evidence="3">CBS 568.67</strain>
    </source>
</reference>
<feature type="region of interest" description="Disordered" evidence="1">
    <location>
        <begin position="655"/>
        <end position="678"/>
    </location>
</feature>
<dbReference type="Proteomes" id="UP000332933">
    <property type="component" value="Unassembled WGS sequence"/>
</dbReference>
<name>A0A485L0D6_9STRA</name>
<organism evidence="3 4">
    <name type="scientific">Aphanomyces stellatus</name>
    <dbReference type="NCBI Taxonomy" id="120398"/>
    <lineage>
        <taxon>Eukaryota</taxon>
        <taxon>Sar</taxon>
        <taxon>Stramenopiles</taxon>
        <taxon>Oomycota</taxon>
        <taxon>Saprolegniomycetes</taxon>
        <taxon>Saprolegniales</taxon>
        <taxon>Verrucalvaceae</taxon>
        <taxon>Aphanomyces</taxon>
    </lineage>
</organism>
<accession>A0A485L0D6</accession>
<evidence type="ECO:0000256" key="1">
    <source>
        <dbReference type="SAM" id="MobiDB-lite"/>
    </source>
</evidence>
<dbReference type="OrthoDB" id="72529at2759"/>
<gene>
    <name evidence="3" type="primary">Aste57867_13510</name>
    <name evidence="2" type="ORF">As57867_013460</name>
    <name evidence="3" type="ORF">ASTE57867_13510</name>
</gene>
<evidence type="ECO:0000313" key="4">
    <source>
        <dbReference type="Proteomes" id="UP000332933"/>
    </source>
</evidence>
<protein>
    <submittedName>
        <fullName evidence="3">Aste57867_13510 protein</fullName>
    </submittedName>
</protein>
<evidence type="ECO:0000313" key="2">
    <source>
        <dbReference type="EMBL" id="KAF0695688.1"/>
    </source>
</evidence>
<proteinExistence type="predicted"/>
<evidence type="ECO:0000313" key="3">
    <source>
        <dbReference type="EMBL" id="VFT90348.1"/>
    </source>
</evidence>